<dbReference type="Proteomes" id="UP000199323">
    <property type="component" value="Unassembled WGS sequence"/>
</dbReference>
<accession>A0A1I2F3Y0</accession>
<dbReference type="STRING" id="380248.SAMN05216251_107122"/>
<feature type="region of interest" description="Disordered" evidence="1">
    <location>
        <begin position="54"/>
        <end position="87"/>
    </location>
</feature>
<feature type="compositionally biased region" description="Gly residues" evidence="1">
    <location>
        <begin position="223"/>
        <end position="235"/>
    </location>
</feature>
<dbReference type="Pfam" id="PF20611">
    <property type="entry name" value="DUF6801"/>
    <property type="match status" value="1"/>
</dbReference>
<sequence>MRGARTPRRAVRFAAVAAVALLAGSLPGPDSAAGAPDGKVTLGYACRFPAGTGTDGAGTGTDSGTASASSDGAATAGGSGTPGGTDKAVVEDATVTVVQNYPDTAVVGKPIQPGDPTVTLTLSHTAAAALLPAGAATLTGTASLTAHVSQGASRADAVWPSLTAPAAPADGDGDVVLTFGGPVPPVTVTAPGDVRFAAGELDLKLTPKAGTPSAPPDPPSTGTGTGTDAGTGTGTGTADAAGAGTQAAAGADDTHADTHAGTPTGAPAPLADLVGTCTPKPGQDDLLGAVPVAGAMDGGATGPGHAAPPGTGSGSGSASGGGTGTRAHTGTGAPAAGAPGTRSAGGNTITLSSPPHSGVHDCEDPPKGDTDPAVMASIPRPSNAVRSPGPDDPPFPPYSQCGYVTGYSNVMKLHGAAVINDLTKKPTRVTVVQKSLWTEFTNPDPLQQYFEIDSIAKLVLPPSETSFLTFGFMPVTARMELLPKGLMTVVTVGTSNLGTITTSTIYGKQELRLSDVKVNGVPLDVGPDCRASAPLDIKLVGYDRSSLTGRPTGPTDYGVQDGGPLAQDDLYIPPFTGCGSHGENLNSLFTSSISGHGNSLNLIQGPLCVPIAASGCDPEIAFPEPPHH</sequence>
<reference evidence="4 5" key="1">
    <citation type="submission" date="2016-10" db="EMBL/GenBank/DDBJ databases">
        <authorList>
            <person name="de Groot N.N."/>
        </authorList>
    </citation>
    <scope>NUCLEOTIDE SEQUENCE [LARGE SCALE GENOMIC DNA]</scope>
    <source>
        <strain evidence="4 5">CGMCC 4.3510</strain>
    </source>
</reference>
<keyword evidence="2" id="KW-0732">Signal</keyword>
<gene>
    <name evidence="4" type="ORF">SAMN05216251_107122</name>
</gene>
<feature type="signal peptide" evidence="2">
    <location>
        <begin position="1"/>
        <end position="32"/>
    </location>
</feature>
<dbReference type="RefSeq" id="WP_245796040.1">
    <property type="nucleotide sequence ID" value="NZ_FONG01000007.1"/>
</dbReference>
<feature type="compositionally biased region" description="Gly residues" evidence="1">
    <location>
        <begin position="311"/>
        <end position="324"/>
    </location>
</feature>
<feature type="compositionally biased region" description="Basic and acidic residues" evidence="1">
    <location>
        <begin position="358"/>
        <end position="370"/>
    </location>
</feature>
<name>A0A1I2F3Y0_9ACTN</name>
<evidence type="ECO:0000313" key="5">
    <source>
        <dbReference type="Proteomes" id="UP000199323"/>
    </source>
</evidence>
<dbReference type="EMBL" id="FONG01000007">
    <property type="protein sequence ID" value="SFE99336.1"/>
    <property type="molecule type" value="Genomic_DNA"/>
</dbReference>
<proteinExistence type="predicted"/>
<evidence type="ECO:0000256" key="2">
    <source>
        <dbReference type="SAM" id="SignalP"/>
    </source>
</evidence>
<feature type="compositionally biased region" description="Low complexity" evidence="1">
    <location>
        <begin position="236"/>
        <end position="251"/>
    </location>
</feature>
<protein>
    <recommendedName>
        <fullName evidence="3">DUF6801 domain-containing protein</fullName>
    </recommendedName>
</protein>
<evidence type="ECO:0000256" key="1">
    <source>
        <dbReference type="SAM" id="MobiDB-lite"/>
    </source>
</evidence>
<dbReference type="InterPro" id="IPR046542">
    <property type="entry name" value="DUF6801"/>
</dbReference>
<organism evidence="4 5">
    <name type="scientific">Actinacidiphila alni</name>
    <dbReference type="NCBI Taxonomy" id="380248"/>
    <lineage>
        <taxon>Bacteria</taxon>
        <taxon>Bacillati</taxon>
        <taxon>Actinomycetota</taxon>
        <taxon>Actinomycetes</taxon>
        <taxon>Kitasatosporales</taxon>
        <taxon>Streptomycetaceae</taxon>
        <taxon>Actinacidiphila</taxon>
    </lineage>
</organism>
<feature type="chain" id="PRO_5011543570" description="DUF6801 domain-containing protein" evidence="2">
    <location>
        <begin position="33"/>
        <end position="628"/>
    </location>
</feature>
<keyword evidence="5" id="KW-1185">Reference proteome</keyword>
<evidence type="ECO:0000259" key="3">
    <source>
        <dbReference type="Pfam" id="PF20611"/>
    </source>
</evidence>
<feature type="region of interest" description="Disordered" evidence="1">
    <location>
        <begin position="205"/>
        <end position="393"/>
    </location>
</feature>
<feature type="compositionally biased region" description="Low complexity" evidence="1">
    <location>
        <begin position="62"/>
        <end position="74"/>
    </location>
</feature>
<evidence type="ECO:0000313" key="4">
    <source>
        <dbReference type="EMBL" id="SFE99336.1"/>
    </source>
</evidence>
<feature type="compositionally biased region" description="Low complexity" evidence="1">
    <location>
        <begin position="259"/>
        <end position="269"/>
    </location>
</feature>
<feature type="compositionally biased region" description="Low complexity" evidence="1">
    <location>
        <begin position="325"/>
        <end position="346"/>
    </location>
</feature>
<feature type="domain" description="DUF6801" evidence="3">
    <location>
        <begin position="90"/>
        <end position="211"/>
    </location>
</feature>
<dbReference type="AlphaFoldDB" id="A0A1I2F3Y0"/>